<keyword evidence="2" id="KW-1185">Reference proteome</keyword>
<organism evidence="1 2">
    <name type="scientific">Dallia pectoralis</name>
    <name type="common">Alaska blackfish</name>
    <dbReference type="NCBI Taxonomy" id="75939"/>
    <lineage>
        <taxon>Eukaryota</taxon>
        <taxon>Metazoa</taxon>
        <taxon>Chordata</taxon>
        <taxon>Craniata</taxon>
        <taxon>Vertebrata</taxon>
        <taxon>Euteleostomi</taxon>
        <taxon>Actinopterygii</taxon>
        <taxon>Neopterygii</taxon>
        <taxon>Teleostei</taxon>
        <taxon>Protacanthopterygii</taxon>
        <taxon>Esociformes</taxon>
        <taxon>Umbridae</taxon>
        <taxon>Dallia</taxon>
    </lineage>
</organism>
<reference evidence="1" key="1">
    <citation type="submission" date="2021-05" db="EMBL/GenBank/DDBJ databases">
        <authorList>
            <person name="Pan Q."/>
            <person name="Jouanno E."/>
            <person name="Zahm M."/>
            <person name="Klopp C."/>
            <person name="Cabau C."/>
            <person name="Louis A."/>
            <person name="Berthelot C."/>
            <person name="Parey E."/>
            <person name="Roest Crollius H."/>
            <person name="Montfort J."/>
            <person name="Robinson-Rechavi M."/>
            <person name="Bouchez O."/>
            <person name="Lampietro C."/>
            <person name="Lopez Roques C."/>
            <person name="Donnadieu C."/>
            <person name="Postlethwait J."/>
            <person name="Bobe J."/>
            <person name="Dillon D."/>
            <person name="Chandos A."/>
            <person name="von Hippel F."/>
            <person name="Guiguen Y."/>
        </authorList>
    </citation>
    <scope>NUCLEOTIDE SEQUENCE</scope>
    <source>
        <strain evidence="1">YG-Jan2019</strain>
    </source>
</reference>
<protein>
    <submittedName>
        <fullName evidence="1">Uncharacterized protein</fullName>
    </submittedName>
</protein>
<dbReference type="Proteomes" id="UP001157502">
    <property type="component" value="Chromosome 3"/>
</dbReference>
<name>A0ACC2HDN6_DALPE</name>
<evidence type="ECO:0000313" key="2">
    <source>
        <dbReference type="Proteomes" id="UP001157502"/>
    </source>
</evidence>
<comment type="caution">
    <text evidence="1">The sequence shown here is derived from an EMBL/GenBank/DDBJ whole genome shotgun (WGS) entry which is preliminary data.</text>
</comment>
<dbReference type="EMBL" id="CM055730">
    <property type="protein sequence ID" value="KAJ8013821.1"/>
    <property type="molecule type" value="Genomic_DNA"/>
</dbReference>
<accession>A0ACC2HDN6</accession>
<gene>
    <name evidence="1" type="ORF">DPEC_G00033770</name>
</gene>
<evidence type="ECO:0000313" key="1">
    <source>
        <dbReference type="EMBL" id="KAJ8013821.1"/>
    </source>
</evidence>
<proteinExistence type="predicted"/>
<sequence>MRAKECFQEALLTEPEDKEWNLGFAFSLFQLEGLVTTKDQRLSYEVSPAVKQLKKALIMNPNSAMTQVYLGLKCYKNRRNAEAWRYMRTALNLAPYDLSVVLKVVKFMKKEGYYDEALSVLQRMLQRAPNSSQLHHEIANIYRWKAKESGDPHDQKLLKRCVRHLEIATQLNPGHIYPQLEMAMRYSELKDNRKSIEKFEELWSRSDLKPSDCQAWHRMYGDFQLYRLGSERTAVSHYKEGMKLNYVSSEWSQCRTRLLKVLKVTIEKNREDLYDIREFVDSQDKGFPVGNTRATAQSTHGDG</sequence>